<name>A0AC35TYB2_9BILA</name>
<organism evidence="1 2">
    <name type="scientific">Rhabditophanes sp. KR3021</name>
    <dbReference type="NCBI Taxonomy" id="114890"/>
    <lineage>
        <taxon>Eukaryota</taxon>
        <taxon>Metazoa</taxon>
        <taxon>Ecdysozoa</taxon>
        <taxon>Nematoda</taxon>
        <taxon>Chromadorea</taxon>
        <taxon>Rhabditida</taxon>
        <taxon>Tylenchina</taxon>
        <taxon>Panagrolaimomorpha</taxon>
        <taxon>Strongyloidoidea</taxon>
        <taxon>Alloionematidae</taxon>
        <taxon>Rhabditophanes</taxon>
    </lineage>
</organism>
<dbReference type="WBParaSite" id="RSKR_0000576200.2">
    <property type="protein sequence ID" value="RSKR_0000576200.2"/>
    <property type="gene ID" value="RSKR_0000576200"/>
</dbReference>
<evidence type="ECO:0000313" key="1">
    <source>
        <dbReference type="Proteomes" id="UP000095286"/>
    </source>
</evidence>
<evidence type="ECO:0000313" key="2">
    <source>
        <dbReference type="WBParaSite" id="RSKR_0000576200.2"/>
    </source>
</evidence>
<accession>A0AC35TYB2</accession>
<dbReference type="Proteomes" id="UP000095286">
    <property type="component" value="Unplaced"/>
</dbReference>
<reference evidence="2" key="1">
    <citation type="submission" date="2016-11" db="UniProtKB">
        <authorList>
            <consortium name="WormBaseParasite"/>
        </authorList>
    </citation>
    <scope>IDENTIFICATION</scope>
    <source>
        <strain evidence="2">KR3021</strain>
    </source>
</reference>
<proteinExistence type="predicted"/>
<protein>
    <submittedName>
        <fullName evidence="2">LisH domain-containing protein</fullName>
    </submittedName>
</protein>
<sequence>MSQPMFNNPTTSLTQELTQSGNSLPQNLNSILAGQQPNNAIANNSLLYQTNLPNISVSSSDIDLTISEMVNNLYRHGSDFEHHNMPSSTQDKKCSQTNSEYIMSLKERLSNLISSENFNLARFLFDANPMNLHTTDMRYKDTIVRYIENVIYTKKLRERCGVKRDPANISPPFNDHEYEYLYSEKLYRELIALFSHENLSALGSALSVCLLQEPESAIQEIVVANLSSVLKKDPFPIGPFPASNFLKLVPKTEVHQQTELIPLSSAVNVIAHHGKNGNPSQNNGNSSQHNENNANSCLNNGNLQQNYVRRVMGIHRVTEIRRIIVMEIRRIKGIHRTMEIRKIMGRAMEIRKIMVRTMAIHRIMATTEILKIMAAAKMIKMEAT</sequence>